<evidence type="ECO:0000313" key="2">
    <source>
        <dbReference type="EMBL" id="OGK01597.1"/>
    </source>
</evidence>
<sequence>MAASLLIGSSLFRKYFGRGHPALVYTALFVPILTATGIALWQYTHYNNPGDVDTSAFTTAFWNLAHGNLHISLWNANLFSDHSNYLSILFVPVFIAAGNTGLIITQSLLILLTVVVLIKPLTTNDISKVFIVSAIVFSPPIFAILLYGFHGDVLGAPFLALALWAYKENKICAFVLLTIALAFAKEVFVLGAGGLIALALIERRNWRWILLPLLAGSIAIAMYWYGVLPILAKSGNRVAWAMPNGIGQWLALILRKENAWYVFTVLFPLIPLFAVTSWKYIVLPLPFMLFYAGFPDPSFRVVFRQYSFPIAIMCWGTLLLGENEKLKRLSPVLFLTVALAYPSWKPLVNPTHYDRARVKDIPAVTAMISHNASLLVHAACVSQFVDRKEVNNWIYRNKPIDQFEYALFDSRFLPQWWNDTGSVRSTIDLLRESPAWETKYSANGLYLFKNKMIGR</sequence>
<comment type="caution">
    <text evidence="2">The sequence shown here is derived from an EMBL/GenBank/DDBJ whole genome shotgun (WGS) entry which is preliminary data.</text>
</comment>
<evidence type="ECO:0000313" key="3">
    <source>
        <dbReference type="Proteomes" id="UP000179243"/>
    </source>
</evidence>
<dbReference type="Pfam" id="PF09852">
    <property type="entry name" value="DUF2079"/>
    <property type="match status" value="1"/>
</dbReference>
<proteinExistence type="predicted"/>
<feature type="transmembrane region" description="Helical" evidence="1">
    <location>
        <begin position="22"/>
        <end position="43"/>
    </location>
</feature>
<evidence type="ECO:0008006" key="4">
    <source>
        <dbReference type="Google" id="ProtNLM"/>
    </source>
</evidence>
<dbReference type="InterPro" id="IPR018650">
    <property type="entry name" value="STSV1_Orf64"/>
</dbReference>
<name>A0A1F7F4Y6_UNCRA</name>
<feature type="transmembrane region" description="Helical" evidence="1">
    <location>
        <begin position="238"/>
        <end position="254"/>
    </location>
</feature>
<gene>
    <name evidence="2" type="ORF">A2519_06010</name>
</gene>
<feature type="transmembrane region" description="Helical" evidence="1">
    <location>
        <begin position="85"/>
        <end position="118"/>
    </location>
</feature>
<feature type="transmembrane region" description="Helical" evidence="1">
    <location>
        <begin position="301"/>
        <end position="320"/>
    </location>
</feature>
<accession>A0A1F7F4Y6</accession>
<feature type="transmembrane region" description="Helical" evidence="1">
    <location>
        <begin position="208"/>
        <end position="226"/>
    </location>
</feature>
<evidence type="ECO:0000256" key="1">
    <source>
        <dbReference type="SAM" id="Phobius"/>
    </source>
</evidence>
<dbReference type="EMBL" id="MFYX01000123">
    <property type="protein sequence ID" value="OGK01597.1"/>
    <property type="molecule type" value="Genomic_DNA"/>
</dbReference>
<feature type="transmembrane region" description="Helical" evidence="1">
    <location>
        <begin position="261"/>
        <end position="281"/>
    </location>
</feature>
<feature type="transmembrane region" description="Helical" evidence="1">
    <location>
        <begin position="173"/>
        <end position="201"/>
    </location>
</feature>
<dbReference type="Proteomes" id="UP000179243">
    <property type="component" value="Unassembled WGS sequence"/>
</dbReference>
<feature type="transmembrane region" description="Helical" evidence="1">
    <location>
        <begin position="130"/>
        <end position="149"/>
    </location>
</feature>
<keyword evidence="1" id="KW-0812">Transmembrane</keyword>
<keyword evidence="1" id="KW-1133">Transmembrane helix</keyword>
<organism evidence="2 3">
    <name type="scientific">Candidatus Raymondbacteria bacterium RIFOXYD12_FULL_49_13</name>
    <dbReference type="NCBI Taxonomy" id="1817890"/>
    <lineage>
        <taxon>Bacteria</taxon>
        <taxon>Raymondiibacteriota</taxon>
    </lineage>
</organism>
<reference evidence="2 3" key="1">
    <citation type="journal article" date="2016" name="Nat. Commun.">
        <title>Thousands of microbial genomes shed light on interconnected biogeochemical processes in an aquifer system.</title>
        <authorList>
            <person name="Anantharaman K."/>
            <person name="Brown C.T."/>
            <person name="Hug L.A."/>
            <person name="Sharon I."/>
            <person name="Castelle C.J."/>
            <person name="Probst A.J."/>
            <person name="Thomas B.C."/>
            <person name="Singh A."/>
            <person name="Wilkins M.J."/>
            <person name="Karaoz U."/>
            <person name="Brodie E.L."/>
            <person name="Williams K.H."/>
            <person name="Hubbard S.S."/>
            <person name="Banfield J.F."/>
        </authorList>
    </citation>
    <scope>NUCLEOTIDE SEQUENCE [LARGE SCALE GENOMIC DNA]</scope>
</reference>
<keyword evidence="1" id="KW-0472">Membrane</keyword>
<dbReference type="AlphaFoldDB" id="A0A1F7F4Y6"/>
<protein>
    <recommendedName>
        <fullName evidence="4">Glycosyltransferase RgtA/B/C/D-like domain-containing protein</fullName>
    </recommendedName>
</protein>